<feature type="domain" description="Knr4/Smi1-like" evidence="1">
    <location>
        <begin position="23"/>
        <end position="132"/>
    </location>
</feature>
<accession>A0ABW7WYF9</accession>
<dbReference type="InterPro" id="IPR018958">
    <property type="entry name" value="Knr4/Smi1-like_dom"/>
</dbReference>
<proteinExistence type="predicted"/>
<dbReference type="Proteomes" id="UP001611415">
    <property type="component" value="Unassembled WGS sequence"/>
</dbReference>
<organism evidence="2 3">
    <name type="scientific">Nocardia xishanensis</name>
    <dbReference type="NCBI Taxonomy" id="238964"/>
    <lineage>
        <taxon>Bacteria</taxon>
        <taxon>Bacillati</taxon>
        <taxon>Actinomycetota</taxon>
        <taxon>Actinomycetes</taxon>
        <taxon>Mycobacteriales</taxon>
        <taxon>Nocardiaceae</taxon>
        <taxon>Nocardia</taxon>
    </lineage>
</organism>
<sequence>MTMIRWGALQQHFCKCGVQTVPPITADEVEGFENGHHVALPQDLRSFYITLGGMDLLTFPACDQNGFAIWPLSAVERFVFDPGLFLIADYFNWSWAYTIRLWHAPAYSNPILLLDGAEPQTIAESFTQFIDLVLSDSPLLYPH</sequence>
<dbReference type="Gene3D" id="3.40.1580.10">
    <property type="entry name" value="SMI1/KNR4-like"/>
    <property type="match status" value="1"/>
</dbReference>
<evidence type="ECO:0000313" key="3">
    <source>
        <dbReference type="Proteomes" id="UP001611415"/>
    </source>
</evidence>
<name>A0ABW7WYF9_9NOCA</name>
<dbReference type="InterPro" id="IPR037883">
    <property type="entry name" value="Knr4/Smi1-like_sf"/>
</dbReference>
<gene>
    <name evidence="2" type="ORF">ACH49W_11015</name>
</gene>
<dbReference type="Pfam" id="PF09346">
    <property type="entry name" value="SMI1_KNR4"/>
    <property type="match status" value="1"/>
</dbReference>
<dbReference type="EMBL" id="JBIRYO010000006">
    <property type="protein sequence ID" value="MFI2473897.1"/>
    <property type="molecule type" value="Genomic_DNA"/>
</dbReference>
<keyword evidence="3" id="KW-1185">Reference proteome</keyword>
<evidence type="ECO:0000259" key="1">
    <source>
        <dbReference type="SMART" id="SM00860"/>
    </source>
</evidence>
<protein>
    <submittedName>
        <fullName evidence="2">SMI1/KNR4 family protein</fullName>
    </submittedName>
</protein>
<dbReference type="SMART" id="SM00860">
    <property type="entry name" value="SMI1_KNR4"/>
    <property type="match status" value="1"/>
</dbReference>
<dbReference type="RefSeq" id="WP_397092512.1">
    <property type="nucleotide sequence ID" value="NZ_JBIRYO010000006.1"/>
</dbReference>
<comment type="caution">
    <text evidence="2">The sequence shown here is derived from an EMBL/GenBank/DDBJ whole genome shotgun (WGS) entry which is preliminary data.</text>
</comment>
<evidence type="ECO:0000313" key="2">
    <source>
        <dbReference type="EMBL" id="MFI2473897.1"/>
    </source>
</evidence>
<dbReference type="SUPFAM" id="SSF160631">
    <property type="entry name" value="SMI1/KNR4-like"/>
    <property type="match status" value="1"/>
</dbReference>
<reference evidence="2 3" key="1">
    <citation type="submission" date="2024-10" db="EMBL/GenBank/DDBJ databases">
        <title>The Natural Products Discovery Center: Release of the First 8490 Sequenced Strains for Exploring Actinobacteria Biosynthetic Diversity.</title>
        <authorList>
            <person name="Kalkreuter E."/>
            <person name="Kautsar S.A."/>
            <person name="Yang D."/>
            <person name="Bader C.D."/>
            <person name="Teijaro C.N."/>
            <person name="Fluegel L."/>
            <person name="Davis C.M."/>
            <person name="Simpson J.R."/>
            <person name="Lauterbach L."/>
            <person name="Steele A.D."/>
            <person name="Gui C."/>
            <person name="Meng S."/>
            <person name="Li G."/>
            <person name="Viehrig K."/>
            <person name="Ye F."/>
            <person name="Su P."/>
            <person name="Kiefer A.F."/>
            <person name="Nichols A."/>
            <person name="Cepeda A.J."/>
            <person name="Yan W."/>
            <person name="Fan B."/>
            <person name="Jiang Y."/>
            <person name="Adhikari A."/>
            <person name="Zheng C.-J."/>
            <person name="Schuster L."/>
            <person name="Cowan T.M."/>
            <person name="Smanski M.J."/>
            <person name="Chevrette M.G."/>
            <person name="De Carvalho L.P.S."/>
            <person name="Shen B."/>
        </authorList>
    </citation>
    <scope>NUCLEOTIDE SEQUENCE [LARGE SCALE GENOMIC DNA]</scope>
    <source>
        <strain evidence="2 3">NPDC019275</strain>
    </source>
</reference>